<feature type="signal peptide" evidence="1">
    <location>
        <begin position="1"/>
        <end position="20"/>
    </location>
</feature>
<evidence type="ECO:0000313" key="4">
    <source>
        <dbReference type="Proteomes" id="UP000033035"/>
    </source>
</evidence>
<dbReference type="Pfam" id="PF19910">
    <property type="entry name" value="DUF6383"/>
    <property type="match status" value="1"/>
</dbReference>
<evidence type="ECO:0000313" key="3">
    <source>
        <dbReference type="EMBL" id="KKB58452.1"/>
    </source>
</evidence>
<sequence>MNKKFSTLVAALLASGGLFYAVDAMILPAGDGVAKYVTAVAQTNEAGEFTGYTFASETFNEGTSCIWKMVQVDGGSTYNLTAAASEEATYFLAADAKGNLVMQAKAEGALAFTLDETTGKLTAADGKVLSIADGVLSLQAAGSEVAAAGLFVAAKTPVTEAKTEDGLALGTIVPTKDVVPLTTESQVLNWKAAEPDGNVGVTGLSIQDANAKEYKCTLTSGTGGYYLKFADGKFLKHNGSGTLTIEDIADQQNDSKITFDEGNGYAVKIGEYWLNLDGTEFTAESSKGSQPVYLTEVLASNTTVLNAAKAAEVILFHAEDVSNVSGQSVLKYNAAKPAALNGWENLTSTTLSEAGQGKWSIASTKLLATSGAELVVAENNQAPTLGVTGTAIAFGADYAIKLGENVWLKKTEEGLLCSTEEPTAAEKVYLYSAVGQVIENDNNAPSLVLSTLKTTDGESENVTGTVATVAAKYATPADNLPGLDNATVDANGQVTAVTVDAAGKLTVAAPFYFKNGNTYLSVVVEKDGTFALATGKEEIKDAEPTAAQSASASWKLEGSKLISVASERAGKPVALVAENAPTPKSLSSKAGGEVTFKTAPVKDAPEVTIAAGGAIQFGDIETTGGLYVSTTSMDITDVVNTSDGIVIGGTQKSNEQKLYTSVPSGYALVGVQQADNTMEYLYAAPDGTVSTEAFDGSDYKGYLWKVSETNDNSIAYYYTFTSLQMKGGKAIQWTMSDGTAQLTGGVKYEGQGFTLSHKTGVITADGEASNVPGAKNAVIGFYEAPMALVINDQLDAILNPGFEMTIAIEKDSKDVIENSNIFSGKMYQKETQAGNSTYVLWDNKDAKDAAAKMLVLNKAKISGDNAVGAFAWVTKKEYDKDQDGDKNYVNTFKFMYDLSNPSTDVIAKMMVGDYTVSVLEVDKKFYLTSVIKVTDLTKLPYIKLGSDNVYPVKNLLGKLWNISYADTKVNANADDEAYKLNGIVAVTYDKEGLEYVWNKSTSKWDPTSITSVADYVASSTVAESAPEAQWMVTEANLGTNTFTLTNRENPAVKITGIQLRLRDGNKFEVYITPTAGSASTSESNLKGDNNDIVYLTESVKKDNFQGYMQTTENTLRSNNYFLGQYHAIGGNHNAYFVENHENSHQIGAVADQTKADKWKLHFGMKQDDNKKYTKVDTVYVITAFATLNKDGNGWESDAKKIKRDTLAILPYAFQKVSNREFVTFDATPKFNFYACDETNKDNETQKAKRFALKVKPNGYNFVEISGTEEEAVLSADKMYLANSAENGSLERMQTYAADNNSVMVVEAADASEYHKIAIEWGDTISLFRNENNSQVLYEKRDAKSVVEKDTLSFLNIDNTNQFSVNPAIFADTAYINRWDADGVLNTTYQYLLAVNPSFGLHTENCEIPGHDPIIGGIDTVYGRFLVNLIDTANVYGVNHIHNNWYVNENEAGEKLAKLSFVEGFHTNDTLYVTRQGGETVKIGMTDPAFNVAKFAFRYVDSDAKTFKIQTQFKSYLGDNKSYETAEEFAKAYANGVGTVSDEGYLKWINGTVVVTNGYENGDVFGIEENVKRNPVANEDVTVSSISVIASEGKVIINGAAGKKVTISNVLGQTIASTVLSSDNATISAPAGIVVVAVEGEAAVKAIVK</sequence>
<dbReference type="HOGENOM" id="CLU_003316_0_0_10"/>
<evidence type="ECO:0000259" key="2">
    <source>
        <dbReference type="Pfam" id="PF19910"/>
    </source>
</evidence>
<feature type="chain" id="PRO_5002489703" description="DUF6383 domain-containing protein" evidence="1">
    <location>
        <begin position="21"/>
        <end position="1648"/>
    </location>
</feature>
<keyword evidence="4" id="KW-1185">Reference proteome</keyword>
<evidence type="ECO:0000256" key="1">
    <source>
        <dbReference type="SAM" id="SignalP"/>
    </source>
</evidence>
<keyword evidence="1" id="KW-0732">Signal</keyword>
<dbReference type="EMBL" id="AQHW01000009">
    <property type="protein sequence ID" value="KKB58452.1"/>
    <property type="molecule type" value="Genomic_DNA"/>
</dbReference>
<accession>A0A0F5JLX3</accession>
<organism evidence="3 4">
    <name type="scientific">Parabacteroides gordonii MS-1 = DSM 23371</name>
    <dbReference type="NCBI Taxonomy" id="1203610"/>
    <lineage>
        <taxon>Bacteria</taxon>
        <taxon>Pseudomonadati</taxon>
        <taxon>Bacteroidota</taxon>
        <taxon>Bacteroidia</taxon>
        <taxon>Bacteroidales</taxon>
        <taxon>Tannerellaceae</taxon>
        <taxon>Parabacteroides</taxon>
    </lineage>
</organism>
<proteinExistence type="predicted"/>
<name>A0A0F5JLX3_9BACT</name>
<dbReference type="RefSeq" id="WP_028727131.1">
    <property type="nucleotide sequence ID" value="NZ_AUAE01000012.1"/>
</dbReference>
<protein>
    <recommendedName>
        <fullName evidence="2">DUF6383 domain-containing protein</fullName>
    </recommendedName>
</protein>
<dbReference type="Proteomes" id="UP000033035">
    <property type="component" value="Unassembled WGS sequence"/>
</dbReference>
<comment type="caution">
    <text evidence="3">The sequence shown here is derived from an EMBL/GenBank/DDBJ whole genome shotgun (WGS) entry which is preliminary data.</text>
</comment>
<gene>
    <name evidence="3" type="ORF">HMPREF1536_01329</name>
</gene>
<reference evidence="3 4" key="1">
    <citation type="submission" date="2013-04" db="EMBL/GenBank/DDBJ databases">
        <title>The Genome Sequence of Parabacteroides gordonii DSM 23371.</title>
        <authorList>
            <consortium name="The Broad Institute Genomics Platform"/>
            <person name="Earl A."/>
            <person name="Ward D."/>
            <person name="Feldgarden M."/>
            <person name="Gevers D."/>
            <person name="Martens E."/>
            <person name="Sakamoto M."/>
            <person name="Benno Y."/>
            <person name="Suzuki N."/>
            <person name="Matsunaga N."/>
            <person name="Koshihara K."/>
            <person name="Seki M."/>
            <person name="Komiya H."/>
            <person name="Walker B."/>
            <person name="Young S."/>
            <person name="Zeng Q."/>
            <person name="Gargeya S."/>
            <person name="Fitzgerald M."/>
            <person name="Haas B."/>
            <person name="Abouelleil A."/>
            <person name="Allen A.W."/>
            <person name="Alvarado L."/>
            <person name="Arachchi H.M."/>
            <person name="Berlin A.M."/>
            <person name="Chapman S.B."/>
            <person name="Gainer-Dewar J."/>
            <person name="Goldberg J."/>
            <person name="Griggs A."/>
            <person name="Gujja S."/>
            <person name="Hansen M."/>
            <person name="Howarth C."/>
            <person name="Imamovic A."/>
            <person name="Ireland A."/>
            <person name="Larimer J."/>
            <person name="McCowan C."/>
            <person name="Murphy C."/>
            <person name="Pearson M."/>
            <person name="Poon T.W."/>
            <person name="Priest M."/>
            <person name="Roberts A."/>
            <person name="Saif S."/>
            <person name="Shea T."/>
            <person name="Sisk P."/>
            <person name="Sykes S."/>
            <person name="Wortman J."/>
            <person name="Nusbaum C."/>
            <person name="Birren B."/>
        </authorList>
    </citation>
    <scope>NUCLEOTIDE SEQUENCE [LARGE SCALE GENOMIC DNA]</scope>
    <source>
        <strain evidence="3 4">MS-1</strain>
    </source>
</reference>
<feature type="domain" description="DUF6383" evidence="2">
    <location>
        <begin position="1574"/>
        <end position="1647"/>
    </location>
</feature>
<dbReference type="PATRIC" id="fig|1203610.3.peg.1358"/>
<dbReference type="InterPro" id="IPR045963">
    <property type="entry name" value="DUF6383"/>
</dbReference>